<dbReference type="SUPFAM" id="SSF53178">
    <property type="entry name" value="Peptidyl-tRNA hydrolase-like"/>
    <property type="match status" value="1"/>
</dbReference>
<gene>
    <name evidence="7" type="primary">pth</name>
    <name evidence="10" type="ORF">IAB76_06545</name>
</gene>
<evidence type="ECO:0000256" key="6">
    <source>
        <dbReference type="ARBA" id="ARBA00050038"/>
    </source>
</evidence>
<feature type="binding site" evidence="7">
    <location>
        <position position="69"/>
    </location>
    <ligand>
        <name>tRNA</name>
        <dbReference type="ChEBI" id="CHEBI:17843"/>
    </ligand>
</feature>
<comment type="similarity">
    <text evidence="5 7 9">Belongs to the PTH family.</text>
</comment>
<feature type="binding site" evidence="7">
    <location>
        <position position="18"/>
    </location>
    <ligand>
        <name>tRNA</name>
        <dbReference type="ChEBI" id="CHEBI:17843"/>
    </ligand>
</feature>
<feature type="binding site" evidence="7">
    <location>
        <position position="67"/>
    </location>
    <ligand>
        <name>tRNA</name>
        <dbReference type="ChEBI" id="CHEBI:17843"/>
    </ligand>
</feature>
<proteinExistence type="inferred from homology"/>
<evidence type="ECO:0000256" key="9">
    <source>
        <dbReference type="RuleBase" id="RU004320"/>
    </source>
</evidence>
<feature type="active site" description="Proton acceptor" evidence="7">
    <location>
        <position position="23"/>
    </location>
</feature>
<dbReference type="PANTHER" id="PTHR17224:SF1">
    <property type="entry name" value="PEPTIDYL-TRNA HYDROLASE"/>
    <property type="match status" value="1"/>
</dbReference>
<evidence type="ECO:0000256" key="8">
    <source>
        <dbReference type="RuleBase" id="RU000673"/>
    </source>
</evidence>
<comment type="subcellular location">
    <subcellularLocation>
        <location evidence="7">Cytoplasm</location>
    </subcellularLocation>
</comment>
<evidence type="ECO:0000256" key="4">
    <source>
        <dbReference type="ARBA" id="ARBA00022884"/>
    </source>
</evidence>
<protein>
    <recommendedName>
        <fullName evidence="6 7">Peptidyl-tRNA hydrolase</fullName>
        <shortName evidence="7">Pth</shortName>
        <ecNumber evidence="1 7">3.1.1.29</ecNumber>
    </recommendedName>
</protein>
<dbReference type="InterPro" id="IPR036416">
    <property type="entry name" value="Pept_tRNA_hydro_sf"/>
</dbReference>
<dbReference type="PANTHER" id="PTHR17224">
    <property type="entry name" value="PEPTIDYL-TRNA HYDROLASE"/>
    <property type="match status" value="1"/>
</dbReference>
<evidence type="ECO:0000313" key="10">
    <source>
        <dbReference type="EMBL" id="MBO8480746.1"/>
    </source>
</evidence>
<dbReference type="HAMAP" id="MF_00083">
    <property type="entry name" value="Pept_tRNA_hydro_bact"/>
    <property type="match status" value="1"/>
</dbReference>
<evidence type="ECO:0000256" key="7">
    <source>
        <dbReference type="HAMAP-Rule" id="MF_00083"/>
    </source>
</evidence>
<dbReference type="GO" id="GO:0006515">
    <property type="term" value="P:protein quality control for misfolded or incompletely synthesized proteins"/>
    <property type="evidence" value="ECO:0007669"/>
    <property type="project" value="UniProtKB-UniRule"/>
</dbReference>
<comment type="caution">
    <text evidence="10">The sequence shown here is derived from an EMBL/GenBank/DDBJ whole genome shotgun (WGS) entry which is preliminary data.</text>
</comment>
<evidence type="ECO:0000256" key="5">
    <source>
        <dbReference type="ARBA" id="ARBA00038063"/>
    </source>
</evidence>
<dbReference type="GO" id="GO:0004045">
    <property type="term" value="F:peptidyl-tRNA hydrolase activity"/>
    <property type="evidence" value="ECO:0007669"/>
    <property type="project" value="UniProtKB-UniRule"/>
</dbReference>
<evidence type="ECO:0000256" key="3">
    <source>
        <dbReference type="ARBA" id="ARBA00022801"/>
    </source>
</evidence>
<comment type="subunit">
    <text evidence="7">Monomer.</text>
</comment>
<comment type="function">
    <text evidence="7">Hydrolyzes ribosome-free peptidyl-tRNAs (with 1 or more amino acids incorporated), which drop off the ribosome during protein synthesis, or as a result of ribosome stalling.</text>
</comment>
<reference evidence="10" key="1">
    <citation type="submission" date="2020-10" db="EMBL/GenBank/DDBJ databases">
        <authorList>
            <person name="Gilroy R."/>
        </authorList>
    </citation>
    <scope>NUCLEOTIDE SEQUENCE</scope>
    <source>
        <strain evidence="10">B3-1481</strain>
    </source>
</reference>
<dbReference type="InterPro" id="IPR018171">
    <property type="entry name" value="Pept_tRNA_hydro_CS"/>
</dbReference>
<dbReference type="Pfam" id="PF01195">
    <property type="entry name" value="Pept_tRNA_hydro"/>
    <property type="match status" value="1"/>
</dbReference>
<dbReference type="InterPro" id="IPR001328">
    <property type="entry name" value="Pept_tRNA_hydro"/>
</dbReference>
<dbReference type="GO" id="GO:0072344">
    <property type="term" value="P:rescue of stalled ribosome"/>
    <property type="evidence" value="ECO:0007669"/>
    <property type="project" value="UniProtKB-UniRule"/>
</dbReference>
<organism evidence="10 11">
    <name type="scientific">Candidatus Cryptobacteroides avistercoris</name>
    <dbReference type="NCBI Taxonomy" id="2840758"/>
    <lineage>
        <taxon>Bacteria</taxon>
        <taxon>Pseudomonadati</taxon>
        <taxon>Bacteroidota</taxon>
        <taxon>Bacteroidia</taxon>
        <taxon>Bacteroidales</taxon>
        <taxon>Candidatus Cryptobacteroides</taxon>
    </lineage>
</organism>
<comment type="function">
    <text evidence="7">Catalyzes the release of premature peptidyl moieties from peptidyl-tRNA molecules trapped in stalled 50S ribosomal subunits, and thus maintains levels of free tRNAs and 50S ribosomes.</text>
</comment>
<keyword evidence="4 7" id="KW-0694">RNA-binding</keyword>
<dbReference type="NCBIfam" id="TIGR00447">
    <property type="entry name" value="pth"/>
    <property type="match status" value="1"/>
</dbReference>
<reference evidence="10" key="2">
    <citation type="journal article" date="2021" name="PeerJ">
        <title>Extensive microbial diversity within the chicken gut microbiome revealed by metagenomics and culture.</title>
        <authorList>
            <person name="Gilroy R."/>
            <person name="Ravi A."/>
            <person name="Getino M."/>
            <person name="Pursley I."/>
            <person name="Horton D.L."/>
            <person name="Alikhan N.F."/>
            <person name="Baker D."/>
            <person name="Gharbi K."/>
            <person name="Hall N."/>
            <person name="Watson M."/>
            <person name="Adriaenssens E.M."/>
            <person name="Foster-Nyarko E."/>
            <person name="Jarju S."/>
            <person name="Secka A."/>
            <person name="Antonio M."/>
            <person name="Oren A."/>
            <person name="Chaudhuri R.R."/>
            <person name="La Ragione R."/>
            <person name="Hildebrand F."/>
            <person name="Pallen M.J."/>
        </authorList>
    </citation>
    <scope>NUCLEOTIDE SEQUENCE</scope>
    <source>
        <strain evidence="10">B3-1481</strain>
    </source>
</reference>
<name>A0A9D9IZ44_9BACT</name>
<evidence type="ECO:0000256" key="2">
    <source>
        <dbReference type="ARBA" id="ARBA00022555"/>
    </source>
</evidence>
<feature type="site" description="Discriminates between blocked and unblocked aminoacyl-tRNA" evidence="7">
    <location>
        <position position="13"/>
    </location>
</feature>
<comment type="catalytic activity">
    <reaction evidence="7 8">
        <text>an N-acyl-L-alpha-aminoacyl-tRNA + H2O = an N-acyl-L-amino acid + a tRNA + H(+)</text>
        <dbReference type="Rhea" id="RHEA:54448"/>
        <dbReference type="Rhea" id="RHEA-COMP:10123"/>
        <dbReference type="Rhea" id="RHEA-COMP:13883"/>
        <dbReference type="ChEBI" id="CHEBI:15377"/>
        <dbReference type="ChEBI" id="CHEBI:15378"/>
        <dbReference type="ChEBI" id="CHEBI:59874"/>
        <dbReference type="ChEBI" id="CHEBI:78442"/>
        <dbReference type="ChEBI" id="CHEBI:138191"/>
        <dbReference type="EC" id="3.1.1.29"/>
    </reaction>
</comment>
<dbReference type="AlphaFoldDB" id="A0A9D9IZ44"/>
<keyword evidence="3 7" id="KW-0378">Hydrolase</keyword>
<feature type="binding site" evidence="7">
    <location>
        <position position="115"/>
    </location>
    <ligand>
        <name>tRNA</name>
        <dbReference type="ChEBI" id="CHEBI:17843"/>
    </ligand>
</feature>
<dbReference type="GO" id="GO:0005737">
    <property type="term" value="C:cytoplasm"/>
    <property type="evidence" value="ECO:0007669"/>
    <property type="project" value="UniProtKB-SubCell"/>
</dbReference>
<dbReference type="EMBL" id="JADILW010000094">
    <property type="protein sequence ID" value="MBO8480746.1"/>
    <property type="molecule type" value="Genomic_DNA"/>
</dbReference>
<dbReference type="PROSITE" id="PS01196">
    <property type="entry name" value="PEPT_TRNA_HYDROL_2"/>
    <property type="match status" value="1"/>
</dbReference>
<dbReference type="GO" id="GO:0000049">
    <property type="term" value="F:tRNA binding"/>
    <property type="evidence" value="ECO:0007669"/>
    <property type="project" value="UniProtKB-UniRule"/>
</dbReference>
<accession>A0A9D9IZ44</accession>
<dbReference type="PROSITE" id="PS01195">
    <property type="entry name" value="PEPT_TRNA_HYDROL_1"/>
    <property type="match status" value="1"/>
</dbReference>
<evidence type="ECO:0000313" key="11">
    <source>
        <dbReference type="Proteomes" id="UP000823769"/>
    </source>
</evidence>
<keyword evidence="7" id="KW-0963">Cytoplasm</keyword>
<sequence>MSDRSFLVAGLGNIGAEYAGTRHNIGFMILDAWAQASNVVFETDRYGDLATVRDKGREFHLLKPSTYMNLSGNAVRYWLQKLDIPPSQLMVICDDLNLPFGSVRMRKSGSDGGHNGLKNICELLGTSEFPRCRLGVGHDFAYGQQVDFVLGKFSDEQKAAIPELAEKVIGGVRTWALAGIERAMSQVNSRPKAEKAEKTPLEA</sequence>
<dbReference type="Gene3D" id="3.40.50.1470">
    <property type="entry name" value="Peptidyl-tRNA hydrolase"/>
    <property type="match status" value="1"/>
</dbReference>
<dbReference type="Proteomes" id="UP000823769">
    <property type="component" value="Unassembled WGS sequence"/>
</dbReference>
<evidence type="ECO:0000256" key="1">
    <source>
        <dbReference type="ARBA" id="ARBA00013260"/>
    </source>
</evidence>
<dbReference type="CDD" id="cd00462">
    <property type="entry name" value="PTH"/>
    <property type="match status" value="1"/>
</dbReference>
<keyword evidence="2 7" id="KW-0820">tRNA-binding</keyword>
<feature type="site" description="Stabilizes the basic form of H active site to accept a proton" evidence="7">
    <location>
        <position position="94"/>
    </location>
</feature>
<dbReference type="FunFam" id="3.40.50.1470:FF:000001">
    <property type="entry name" value="Peptidyl-tRNA hydrolase"/>
    <property type="match status" value="1"/>
</dbReference>
<dbReference type="EC" id="3.1.1.29" evidence="1 7"/>